<organism evidence="2 3">
    <name type="scientific">Elysia crispata</name>
    <name type="common">lettuce slug</name>
    <dbReference type="NCBI Taxonomy" id="231223"/>
    <lineage>
        <taxon>Eukaryota</taxon>
        <taxon>Metazoa</taxon>
        <taxon>Spiralia</taxon>
        <taxon>Lophotrochozoa</taxon>
        <taxon>Mollusca</taxon>
        <taxon>Gastropoda</taxon>
        <taxon>Heterobranchia</taxon>
        <taxon>Euthyneura</taxon>
        <taxon>Panpulmonata</taxon>
        <taxon>Sacoglossa</taxon>
        <taxon>Placobranchoidea</taxon>
        <taxon>Plakobranchidae</taxon>
        <taxon>Elysia</taxon>
    </lineage>
</organism>
<keyword evidence="3" id="KW-1185">Reference proteome</keyword>
<proteinExistence type="predicted"/>
<accession>A0AAE1DX47</accession>
<reference evidence="2" key="1">
    <citation type="journal article" date="2023" name="G3 (Bethesda)">
        <title>A reference genome for the long-term kleptoplast-retaining sea slug Elysia crispata morphotype clarki.</title>
        <authorList>
            <person name="Eastman K.E."/>
            <person name="Pendleton A.L."/>
            <person name="Shaikh M.A."/>
            <person name="Suttiyut T."/>
            <person name="Ogas R."/>
            <person name="Tomko P."/>
            <person name="Gavelis G."/>
            <person name="Widhalm J.R."/>
            <person name="Wisecaver J.H."/>
        </authorList>
    </citation>
    <scope>NUCLEOTIDE SEQUENCE</scope>
    <source>
        <strain evidence="2">ECLA1</strain>
    </source>
</reference>
<feature type="region of interest" description="Disordered" evidence="1">
    <location>
        <begin position="66"/>
        <end position="97"/>
    </location>
</feature>
<dbReference type="EMBL" id="JAWDGP010002214">
    <property type="protein sequence ID" value="KAK3784768.1"/>
    <property type="molecule type" value="Genomic_DNA"/>
</dbReference>
<dbReference type="AlphaFoldDB" id="A0AAE1DX47"/>
<sequence>MSSRFKRVFLTCFAPKAVSGEVGQVLYVHSTPTHGVHNSLTHPEYQCFFKSHTWKVRTQILDSLRFNPEADNPEAKTENSKTCGSPSKENSHNPVIPRPREVKLVGHQGYEELINPFKANAIPRP</sequence>
<evidence type="ECO:0000313" key="3">
    <source>
        <dbReference type="Proteomes" id="UP001283361"/>
    </source>
</evidence>
<evidence type="ECO:0000313" key="2">
    <source>
        <dbReference type="EMBL" id="KAK3784768.1"/>
    </source>
</evidence>
<dbReference type="Proteomes" id="UP001283361">
    <property type="component" value="Unassembled WGS sequence"/>
</dbReference>
<evidence type="ECO:0000256" key="1">
    <source>
        <dbReference type="SAM" id="MobiDB-lite"/>
    </source>
</evidence>
<comment type="caution">
    <text evidence="2">The sequence shown here is derived from an EMBL/GenBank/DDBJ whole genome shotgun (WGS) entry which is preliminary data.</text>
</comment>
<gene>
    <name evidence="2" type="ORF">RRG08_020309</name>
</gene>
<name>A0AAE1DX47_9GAST</name>
<protein>
    <submittedName>
        <fullName evidence="2">Uncharacterized protein</fullName>
    </submittedName>
</protein>